<keyword evidence="3" id="KW-0325">Glycoprotein</keyword>
<feature type="compositionally biased region" description="Polar residues" evidence="4">
    <location>
        <begin position="1"/>
        <end position="11"/>
    </location>
</feature>
<gene>
    <name evidence="6" type="ORF">Esi_0146_0070</name>
</gene>
<dbReference type="InterPro" id="IPR049625">
    <property type="entry name" value="Glyco_transf_61_cat"/>
</dbReference>
<evidence type="ECO:0000259" key="5">
    <source>
        <dbReference type="Pfam" id="PF04577"/>
    </source>
</evidence>
<dbReference type="PANTHER" id="PTHR20961">
    <property type="entry name" value="GLYCOSYLTRANSFERASE"/>
    <property type="match status" value="1"/>
</dbReference>
<dbReference type="EMBL" id="FN649760">
    <property type="protein sequence ID" value="CBJ29439.1"/>
    <property type="molecule type" value="Genomic_DNA"/>
</dbReference>
<dbReference type="eggNOG" id="ENOG502S8GN">
    <property type="taxonomic scope" value="Eukaryota"/>
</dbReference>
<dbReference type="Pfam" id="PF04577">
    <property type="entry name" value="Glyco_transf_61"/>
    <property type="match status" value="1"/>
</dbReference>
<keyword evidence="1" id="KW-0328">Glycosyltransferase</keyword>
<dbReference type="InParanoid" id="D7FKN9"/>
<keyword evidence="2" id="KW-0808">Transferase</keyword>
<evidence type="ECO:0000256" key="3">
    <source>
        <dbReference type="ARBA" id="ARBA00023180"/>
    </source>
</evidence>
<evidence type="ECO:0000313" key="6">
    <source>
        <dbReference type="EMBL" id="CBJ29439.1"/>
    </source>
</evidence>
<evidence type="ECO:0000313" key="7">
    <source>
        <dbReference type="Proteomes" id="UP000002630"/>
    </source>
</evidence>
<name>D7FKN9_ECTSI</name>
<keyword evidence="7" id="KW-1185">Reference proteome</keyword>
<reference evidence="6 7" key="1">
    <citation type="journal article" date="2010" name="Nature">
        <title>The Ectocarpus genome and the independent evolution of multicellularity in brown algae.</title>
        <authorList>
            <person name="Cock J.M."/>
            <person name="Sterck L."/>
            <person name="Rouze P."/>
            <person name="Scornet D."/>
            <person name="Allen A.E."/>
            <person name="Amoutzias G."/>
            <person name="Anthouard V."/>
            <person name="Artiguenave F."/>
            <person name="Aury J.M."/>
            <person name="Badger J.H."/>
            <person name="Beszteri B."/>
            <person name="Billiau K."/>
            <person name="Bonnet E."/>
            <person name="Bothwell J.H."/>
            <person name="Bowler C."/>
            <person name="Boyen C."/>
            <person name="Brownlee C."/>
            <person name="Carrano C.J."/>
            <person name="Charrier B."/>
            <person name="Cho G.Y."/>
            <person name="Coelho S.M."/>
            <person name="Collen J."/>
            <person name="Corre E."/>
            <person name="Da Silva C."/>
            <person name="Delage L."/>
            <person name="Delaroque N."/>
            <person name="Dittami S.M."/>
            <person name="Doulbeau S."/>
            <person name="Elias M."/>
            <person name="Farnham G."/>
            <person name="Gachon C.M."/>
            <person name="Gschloessl B."/>
            <person name="Heesch S."/>
            <person name="Jabbari K."/>
            <person name="Jubin C."/>
            <person name="Kawai H."/>
            <person name="Kimura K."/>
            <person name="Kloareg B."/>
            <person name="Kupper F.C."/>
            <person name="Lang D."/>
            <person name="Le Bail A."/>
            <person name="Leblanc C."/>
            <person name="Lerouge P."/>
            <person name="Lohr M."/>
            <person name="Lopez P.J."/>
            <person name="Martens C."/>
            <person name="Maumus F."/>
            <person name="Michel G."/>
            <person name="Miranda-Saavedra D."/>
            <person name="Morales J."/>
            <person name="Moreau H."/>
            <person name="Motomura T."/>
            <person name="Nagasato C."/>
            <person name="Napoli C.A."/>
            <person name="Nelson D.R."/>
            <person name="Nyvall-Collen P."/>
            <person name="Peters A.F."/>
            <person name="Pommier C."/>
            <person name="Potin P."/>
            <person name="Poulain J."/>
            <person name="Quesneville H."/>
            <person name="Read B."/>
            <person name="Rensing S.A."/>
            <person name="Ritter A."/>
            <person name="Rousvoal S."/>
            <person name="Samanta M."/>
            <person name="Samson G."/>
            <person name="Schroeder D.C."/>
            <person name="Segurens B."/>
            <person name="Strittmatter M."/>
            <person name="Tonon T."/>
            <person name="Tregear J.W."/>
            <person name="Valentin K."/>
            <person name="von Dassow P."/>
            <person name="Yamagishi T."/>
            <person name="Van de Peer Y."/>
            <person name="Wincker P."/>
        </authorList>
    </citation>
    <scope>NUCLEOTIDE SEQUENCE [LARGE SCALE GENOMIC DNA]</scope>
    <source>
        <strain evidence="7">Ec32 / CCAP1310/4</strain>
    </source>
</reference>
<dbReference type="OrthoDB" id="529273at2759"/>
<evidence type="ECO:0000256" key="2">
    <source>
        <dbReference type="ARBA" id="ARBA00022679"/>
    </source>
</evidence>
<evidence type="ECO:0000256" key="4">
    <source>
        <dbReference type="SAM" id="MobiDB-lite"/>
    </source>
</evidence>
<evidence type="ECO:0000256" key="1">
    <source>
        <dbReference type="ARBA" id="ARBA00022676"/>
    </source>
</evidence>
<organism evidence="6 7">
    <name type="scientific">Ectocarpus siliculosus</name>
    <name type="common">Brown alga</name>
    <name type="synonym">Conferva siliculosa</name>
    <dbReference type="NCBI Taxonomy" id="2880"/>
    <lineage>
        <taxon>Eukaryota</taxon>
        <taxon>Sar</taxon>
        <taxon>Stramenopiles</taxon>
        <taxon>Ochrophyta</taxon>
        <taxon>PX clade</taxon>
        <taxon>Phaeophyceae</taxon>
        <taxon>Ectocarpales</taxon>
        <taxon>Ectocarpaceae</taxon>
        <taxon>Ectocarpus</taxon>
    </lineage>
</organism>
<sequence>MAEGNKNQAASQGRPLASSAVVAPGPERRCGKLDTSRGTLVVFLLASQRGHVPCNGFAVAEAQDTPGQMGHQPQRRRAESVWAVLAEAAKHPLCSSPPCVEGNRIHEEWMDIGEEMSRVDGAAVVRRPELIDAGSSPTPLLSPVNSLDYVKTLQSYFPIFRDSLFSSMRVETQEGLEELPMLQRFLDAVEEGDDSAAKYLSASYATGPAEEKLASDGYESVSAVVSMADVFINRDGYFWNDKVFVAPNSCRSTEKASLTNTRHRPDTESFEKVVVLAQEYGQAYYHLLVENLSRITVVKDVLMENPDVKIHADLAIVPPSTVCGKPNAAMVNLLRHHLLQFNLENFPRVQLVGRPGMYPHTGGVPPVPPRPVIVLVVRVKKRGLQNNAEVREALAQNFPDFDVVEFNGVEHIRAQLGMFATASMIVGPHGAGLSNMVVSPLHTMILEIGPIDCPACYVNLAIKLQHIYARHTGSDPGDDPCDSWYEPNVDEVVSLAR</sequence>
<dbReference type="GO" id="GO:0016757">
    <property type="term" value="F:glycosyltransferase activity"/>
    <property type="evidence" value="ECO:0007669"/>
    <property type="project" value="UniProtKB-KW"/>
</dbReference>
<feature type="region of interest" description="Disordered" evidence="4">
    <location>
        <begin position="1"/>
        <end position="30"/>
    </location>
</feature>
<dbReference type="InterPro" id="IPR007657">
    <property type="entry name" value="Glycosyltransferase_61"/>
</dbReference>
<dbReference type="AlphaFoldDB" id="D7FKN9"/>
<dbReference type="Proteomes" id="UP000002630">
    <property type="component" value="Unassembled WGS sequence"/>
</dbReference>
<feature type="domain" description="Glycosyltransferase 61 catalytic" evidence="5">
    <location>
        <begin position="284"/>
        <end position="445"/>
    </location>
</feature>
<protein>
    <recommendedName>
        <fullName evidence="5">Glycosyltransferase 61 catalytic domain-containing protein</fullName>
    </recommendedName>
</protein>
<accession>D7FKN9</accession>
<proteinExistence type="predicted"/>